<protein>
    <submittedName>
        <fullName evidence="1">Uncharacterized protein</fullName>
    </submittedName>
</protein>
<dbReference type="Proteomes" id="UP001470230">
    <property type="component" value="Unassembled WGS sequence"/>
</dbReference>
<keyword evidence="2" id="KW-1185">Reference proteome</keyword>
<comment type="caution">
    <text evidence="1">The sequence shown here is derived from an EMBL/GenBank/DDBJ whole genome shotgun (WGS) entry which is preliminary data.</text>
</comment>
<reference evidence="1 2" key="1">
    <citation type="submission" date="2024-04" db="EMBL/GenBank/DDBJ databases">
        <title>Tritrichomonas musculus Genome.</title>
        <authorList>
            <person name="Alves-Ferreira E."/>
            <person name="Grigg M."/>
            <person name="Lorenzi H."/>
            <person name="Galac M."/>
        </authorList>
    </citation>
    <scope>NUCLEOTIDE SEQUENCE [LARGE SCALE GENOMIC DNA]</scope>
    <source>
        <strain evidence="1 2">EAF2021</strain>
    </source>
</reference>
<dbReference type="EMBL" id="JAPFFF010000005">
    <property type="protein sequence ID" value="KAK8889636.1"/>
    <property type="molecule type" value="Genomic_DNA"/>
</dbReference>
<proteinExistence type="predicted"/>
<gene>
    <name evidence="1" type="ORF">M9Y10_034388</name>
</gene>
<organism evidence="1 2">
    <name type="scientific">Tritrichomonas musculus</name>
    <dbReference type="NCBI Taxonomy" id="1915356"/>
    <lineage>
        <taxon>Eukaryota</taxon>
        <taxon>Metamonada</taxon>
        <taxon>Parabasalia</taxon>
        <taxon>Tritrichomonadida</taxon>
        <taxon>Tritrichomonadidae</taxon>
        <taxon>Tritrichomonas</taxon>
    </lineage>
</organism>
<accession>A0ABR2KFI3</accession>
<evidence type="ECO:0000313" key="1">
    <source>
        <dbReference type="EMBL" id="KAK8889636.1"/>
    </source>
</evidence>
<sequence>MNDSQEKPNNYTDWICRSHEMARDLSRYVIVNVNIKSKNSNFTWTHCEWFKFEMPAYFLYHWLRDVETELNGVSVSLIIKLNNDQAITIYNNSNNSNTLKSLCASHIMEIECIGEK</sequence>
<name>A0ABR2KFI3_9EUKA</name>
<evidence type="ECO:0000313" key="2">
    <source>
        <dbReference type="Proteomes" id="UP001470230"/>
    </source>
</evidence>